<gene>
    <name evidence="1" type="ORF">AA0117_g7901</name>
</gene>
<proteinExistence type="predicted"/>
<dbReference type="Proteomes" id="UP000291422">
    <property type="component" value="Unassembled WGS sequence"/>
</dbReference>
<dbReference type="EMBL" id="PDXD01000022">
    <property type="protein sequence ID" value="RYN73248.1"/>
    <property type="molecule type" value="Genomic_DNA"/>
</dbReference>
<protein>
    <submittedName>
        <fullName evidence="1">Uncharacterized protein</fullName>
    </submittedName>
</protein>
<name>A0A4Q4NC99_ALTAL</name>
<accession>A0A4Q4NC99</accession>
<dbReference type="AlphaFoldDB" id="A0A4Q4NC99"/>
<reference evidence="2" key="1">
    <citation type="journal article" date="2019" name="bioRxiv">
        <title>Genomics, evolutionary history and diagnostics of the Alternaria alternata species group including apple and Asian pear pathotypes.</title>
        <authorList>
            <person name="Armitage A.D."/>
            <person name="Cockerton H.M."/>
            <person name="Sreenivasaprasad S."/>
            <person name="Woodhall J.W."/>
            <person name="Lane C.R."/>
            <person name="Harrison R.J."/>
            <person name="Clarkson J.P."/>
        </authorList>
    </citation>
    <scope>NUCLEOTIDE SEQUENCE [LARGE SCALE GENOMIC DNA]</scope>
    <source>
        <strain evidence="2">FERA 1177</strain>
    </source>
</reference>
<sequence>MEGMDSLEGRTANLLTTAIAVGDHRCILPIPLSQKQWQWTCNLSASERISAPMVHPTEQKRKRDLFLSGGKHGTVTQTVLVKKMTVSVCDRLFLEYVLSSSRMARRLHRPVDGPSDDEIF</sequence>
<comment type="caution">
    <text evidence="1">The sequence shown here is derived from an EMBL/GenBank/DDBJ whole genome shotgun (WGS) entry which is preliminary data.</text>
</comment>
<evidence type="ECO:0000313" key="1">
    <source>
        <dbReference type="EMBL" id="RYN73248.1"/>
    </source>
</evidence>
<evidence type="ECO:0000313" key="2">
    <source>
        <dbReference type="Proteomes" id="UP000291422"/>
    </source>
</evidence>
<organism evidence="1 2">
    <name type="scientific">Alternaria alternata</name>
    <name type="common">Alternaria rot fungus</name>
    <name type="synonym">Torula alternata</name>
    <dbReference type="NCBI Taxonomy" id="5599"/>
    <lineage>
        <taxon>Eukaryota</taxon>
        <taxon>Fungi</taxon>
        <taxon>Dikarya</taxon>
        <taxon>Ascomycota</taxon>
        <taxon>Pezizomycotina</taxon>
        <taxon>Dothideomycetes</taxon>
        <taxon>Pleosporomycetidae</taxon>
        <taxon>Pleosporales</taxon>
        <taxon>Pleosporineae</taxon>
        <taxon>Pleosporaceae</taxon>
        <taxon>Alternaria</taxon>
        <taxon>Alternaria sect. Alternaria</taxon>
        <taxon>Alternaria alternata complex</taxon>
    </lineage>
</organism>